<dbReference type="NCBIfam" id="TIGR00441">
    <property type="entry name" value="gmhA"/>
    <property type="match status" value="1"/>
</dbReference>
<evidence type="ECO:0000313" key="11">
    <source>
        <dbReference type="EMBL" id="SIN74798.1"/>
    </source>
</evidence>
<feature type="binding site" evidence="9">
    <location>
        <begin position="93"/>
        <end position="94"/>
    </location>
    <ligand>
        <name>substrate</name>
    </ligand>
</feature>
<dbReference type="InterPro" id="IPR004515">
    <property type="entry name" value="Phosphoheptose_Isoase"/>
</dbReference>
<dbReference type="Proteomes" id="UP000185093">
    <property type="component" value="Unassembled WGS sequence"/>
</dbReference>
<dbReference type="SUPFAM" id="SSF53697">
    <property type="entry name" value="SIS domain"/>
    <property type="match status" value="1"/>
</dbReference>
<feature type="binding site" evidence="9">
    <location>
        <position position="64"/>
    </location>
    <ligand>
        <name>substrate</name>
    </ligand>
</feature>
<feature type="binding site" evidence="9">
    <location>
        <position position="171"/>
    </location>
    <ligand>
        <name>Zn(2+)</name>
        <dbReference type="ChEBI" id="CHEBI:29105"/>
    </ligand>
</feature>
<evidence type="ECO:0000256" key="1">
    <source>
        <dbReference type="ARBA" id="ARBA00000348"/>
    </source>
</evidence>
<dbReference type="Gene3D" id="3.40.50.10490">
    <property type="entry name" value="Glucose-6-phosphate isomerase like protein, domain 1"/>
    <property type="match status" value="1"/>
</dbReference>
<dbReference type="InterPro" id="IPR050099">
    <property type="entry name" value="SIS_GmhA/DiaA_subfam"/>
</dbReference>
<evidence type="ECO:0000256" key="9">
    <source>
        <dbReference type="HAMAP-Rule" id="MF_00067"/>
    </source>
</evidence>
<comment type="caution">
    <text evidence="11">The sequence shown here is derived from an EMBL/GenBank/DDBJ whole genome shotgun (WGS) entry which is preliminary data.</text>
</comment>
<keyword evidence="12" id="KW-1185">Reference proteome</keyword>
<evidence type="ECO:0000259" key="10">
    <source>
        <dbReference type="PROSITE" id="PS51464"/>
    </source>
</evidence>
<protein>
    <recommendedName>
        <fullName evidence="9">Phosphoheptose isomerase</fullName>
        <ecNumber evidence="9">5.3.1.28</ecNumber>
    </recommendedName>
    <alternativeName>
        <fullName evidence="9">Sedoheptulose 7-phosphate isomerase</fullName>
    </alternativeName>
</protein>
<evidence type="ECO:0000256" key="5">
    <source>
        <dbReference type="ARBA" id="ARBA00022723"/>
    </source>
</evidence>
<gene>
    <name evidence="9" type="primary">gmhA</name>
    <name evidence="11" type="ORF">SAMN05444368_1679</name>
</gene>
<organism evidence="11 12">
    <name type="scientific">Acetomicrobium flavidum</name>
    <dbReference type="NCBI Taxonomy" id="49896"/>
    <lineage>
        <taxon>Bacteria</taxon>
        <taxon>Thermotogati</taxon>
        <taxon>Synergistota</taxon>
        <taxon>Synergistia</taxon>
        <taxon>Synergistales</taxon>
        <taxon>Acetomicrobiaceae</taxon>
        <taxon>Acetomicrobium</taxon>
    </lineage>
</organism>
<evidence type="ECO:0000256" key="6">
    <source>
        <dbReference type="ARBA" id="ARBA00022833"/>
    </source>
</evidence>
<keyword evidence="6 9" id="KW-0862">Zinc</keyword>
<comment type="miscellaneous">
    <text evidence="9">The reaction produces a racemic mixture of D-glycero-alpha-D-manno-heptose 7-phosphate and D-glycero-beta-D-manno-heptose 7-phosphate.</text>
</comment>
<dbReference type="HAMAP" id="MF_00067">
    <property type="entry name" value="GmhA"/>
    <property type="match status" value="1"/>
</dbReference>
<feature type="binding site" evidence="9">
    <location>
        <begin position="119"/>
        <end position="121"/>
    </location>
    <ligand>
        <name>substrate</name>
    </ligand>
</feature>
<dbReference type="GO" id="GO:0016853">
    <property type="term" value="F:isomerase activity"/>
    <property type="evidence" value="ECO:0007669"/>
    <property type="project" value="UniProtKB-KW"/>
</dbReference>
<dbReference type="Pfam" id="PF13580">
    <property type="entry name" value="SIS_2"/>
    <property type="match status" value="1"/>
</dbReference>
<dbReference type="InterPro" id="IPR001347">
    <property type="entry name" value="SIS_dom"/>
</dbReference>
<feature type="domain" description="SIS" evidence="10">
    <location>
        <begin position="36"/>
        <end position="192"/>
    </location>
</feature>
<comment type="pathway">
    <text evidence="9">Carbohydrate biosynthesis; D-glycero-D-manno-heptose 7-phosphate biosynthesis; D-glycero-alpha-D-manno-heptose 7-phosphate and D-glycero-beta-D-manno-heptose 7-phosphate from sedoheptulose 7-phosphate: step 1/1.</text>
</comment>
<dbReference type="CDD" id="cd05006">
    <property type="entry name" value="SIS_GmhA"/>
    <property type="match status" value="1"/>
</dbReference>
<dbReference type="RefSeq" id="WP_014807309.1">
    <property type="nucleotide sequence ID" value="NZ_DAONBL010000031.1"/>
</dbReference>
<evidence type="ECO:0000256" key="4">
    <source>
        <dbReference type="ARBA" id="ARBA00022490"/>
    </source>
</evidence>
<evidence type="ECO:0000256" key="2">
    <source>
        <dbReference type="ARBA" id="ARBA00004496"/>
    </source>
</evidence>
<proteinExistence type="inferred from homology"/>
<evidence type="ECO:0000256" key="3">
    <source>
        <dbReference type="ARBA" id="ARBA00009894"/>
    </source>
</evidence>
<accession>A0ABY1JF20</accession>
<name>A0ABY1JF20_9BACT</name>
<dbReference type="InterPro" id="IPR046348">
    <property type="entry name" value="SIS_dom_sf"/>
</dbReference>
<dbReference type="PROSITE" id="PS51464">
    <property type="entry name" value="SIS"/>
    <property type="match status" value="1"/>
</dbReference>
<feature type="binding site" evidence="9">
    <location>
        <position position="64"/>
    </location>
    <ligand>
        <name>Zn(2+)</name>
        <dbReference type="ChEBI" id="CHEBI:29105"/>
    </ligand>
</feature>
<comment type="function">
    <text evidence="9">Catalyzes the isomerization of sedoheptulose 7-phosphate in D-glycero-D-manno-heptose 7-phosphate.</text>
</comment>
<dbReference type="EC" id="5.3.1.28" evidence="9"/>
<evidence type="ECO:0000313" key="12">
    <source>
        <dbReference type="Proteomes" id="UP000185093"/>
    </source>
</evidence>
<reference evidence="11 12" key="1">
    <citation type="submission" date="2016-11" db="EMBL/GenBank/DDBJ databases">
        <authorList>
            <person name="Varghese N."/>
            <person name="Submissions S."/>
        </authorList>
    </citation>
    <scope>NUCLEOTIDE SEQUENCE [LARGE SCALE GENOMIC DNA]</scope>
    <source>
        <strain evidence="11 12">DSM 20664</strain>
    </source>
</reference>
<comment type="similarity">
    <text evidence="3 9">Belongs to the SIS family. GmhA subfamily.</text>
</comment>
<keyword evidence="4 9" id="KW-0963">Cytoplasm</keyword>
<dbReference type="PANTHER" id="PTHR30390">
    <property type="entry name" value="SEDOHEPTULOSE 7-PHOSPHATE ISOMERASE / DNAA INITIATOR-ASSOCIATING FACTOR FOR REPLICATION INITIATION"/>
    <property type="match status" value="1"/>
</dbReference>
<dbReference type="EMBL" id="FSQZ01000001">
    <property type="protein sequence ID" value="SIN74798.1"/>
    <property type="molecule type" value="Genomic_DNA"/>
</dbReference>
<feature type="binding site" evidence="9">
    <location>
        <position position="179"/>
    </location>
    <ligand>
        <name>Zn(2+)</name>
        <dbReference type="ChEBI" id="CHEBI:29105"/>
    </ligand>
</feature>
<feature type="binding site" evidence="9">
    <location>
        <position position="171"/>
    </location>
    <ligand>
        <name>substrate</name>
    </ligand>
</feature>
<feature type="binding site" evidence="9">
    <location>
        <begin position="51"/>
        <end position="53"/>
    </location>
    <ligand>
        <name>substrate</name>
    </ligand>
</feature>
<dbReference type="InterPro" id="IPR035461">
    <property type="entry name" value="GmhA/DiaA"/>
</dbReference>
<keyword evidence="8 9" id="KW-0119">Carbohydrate metabolism</keyword>
<feature type="binding site" evidence="9">
    <location>
        <position position="60"/>
    </location>
    <ligand>
        <name>Zn(2+)</name>
        <dbReference type="ChEBI" id="CHEBI:29105"/>
    </ligand>
</feature>
<evidence type="ECO:0000256" key="7">
    <source>
        <dbReference type="ARBA" id="ARBA00023235"/>
    </source>
</evidence>
<sequence>MLLSNIEEQIKASIEVKKMILDKPYLEAVERAANLMIEAYRHGGKVLFCGNGGSAADAQHLAAELVGRFKKERRALPAIALHVNTSALTAIANDYSYSEVFVRQLEAFGMEGDVLVGISTSGKSENVLRALARARDKGLKTIALVGMDDSRVTPLCDVVLGVPSYDTPRVQEVHMLWGHIICGLVEGELFHG</sequence>
<dbReference type="PANTHER" id="PTHR30390:SF6">
    <property type="entry name" value="DNAA INITIATOR-ASSOCIATING PROTEIN DIAA"/>
    <property type="match status" value="1"/>
</dbReference>
<feature type="binding site" evidence="9">
    <location>
        <position position="124"/>
    </location>
    <ligand>
        <name>substrate</name>
    </ligand>
</feature>
<keyword evidence="7 9" id="KW-0413">Isomerase</keyword>
<comment type="catalytic activity">
    <reaction evidence="1 9">
        <text>2 D-sedoheptulose 7-phosphate = D-glycero-alpha-D-manno-heptose 7-phosphate + D-glycero-beta-D-manno-heptose 7-phosphate</text>
        <dbReference type="Rhea" id="RHEA:27489"/>
        <dbReference type="ChEBI" id="CHEBI:57483"/>
        <dbReference type="ChEBI" id="CHEBI:60203"/>
        <dbReference type="ChEBI" id="CHEBI:60204"/>
        <dbReference type="EC" id="5.3.1.28"/>
    </reaction>
</comment>
<comment type="subcellular location">
    <subcellularLocation>
        <location evidence="2 9">Cytoplasm</location>
    </subcellularLocation>
</comment>
<keyword evidence="5 9" id="KW-0479">Metal-binding</keyword>
<evidence type="ECO:0000256" key="8">
    <source>
        <dbReference type="ARBA" id="ARBA00023277"/>
    </source>
</evidence>
<comment type="cofactor">
    <cofactor evidence="9">
        <name>Zn(2+)</name>
        <dbReference type="ChEBI" id="CHEBI:29105"/>
    </cofactor>
    <text evidence="9">Binds 1 zinc ion per subunit.</text>
</comment>